<dbReference type="OrthoDB" id="9633565at2759"/>
<evidence type="ECO:0000313" key="7">
    <source>
        <dbReference type="Proteomes" id="UP000092124"/>
    </source>
</evidence>
<evidence type="ECO:0000256" key="4">
    <source>
        <dbReference type="SAM" id="MobiDB-lite"/>
    </source>
</evidence>
<dbReference type="PANTHER" id="PTHR37860">
    <property type="entry name" value="AGAP008810-PA"/>
    <property type="match status" value="1"/>
</dbReference>
<comment type="caution">
    <text evidence="3">Lacks conserved residue(s) required for the propagation of feature annotation.</text>
</comment>
<dbReference type="SUPFAM" id="SSF48431">
    <property type="entry name" value="Lipovitellin-phosvitin complex, superhelical domain"/>
    <property type="match status" value="1"/>
</dbReference>
<dbReference type="Gene3D" id="1.25.10.20">
    <property type="entry name" value="Vitellinogen, superhelical"/>
    <property type="match status" value="2"/>
</dbReference>
<dbReference type="PANTHER" id="PTHR37860:SF2">
    <property type="entry name" value="VITELLOGENIN DOMAIN-CONTAINING PROTEIN"/>
    <property type="match status" value="1"/>
</dbReference>
<evidence type="ECO:0000256" key="3">
    <source>
        <dbReference type="PROSITE-ProRule" id="PRU00557"/>
    </source>
</evidence>
<comment type="caution">
    <text evidence="6">The sequence shown here is derived from an EMBL/GenBank/DDBJ whole genome shotgun (WGS) entry which is preliminary data.</text>
</comment>
<proteinExistence type="predicted"/>
<dbReference type="STRING" id="56216.A0A1A6GTB9"/>
<keyword evidence="2" id="KW-0445">Lipid transport</keyword>
<keyword evidence="1" id="KW-0732">Signal</keyword>
<dbReference type="Pfam" id="PF21013">
    <property type="entry name" value="LOC400499"/>
    <property type="match status" value="1"/>
</dbReference>
<dbReference type="Pfam" id="PF01347">
    <property type="entry name" value="Vitellogenin_N"/>
    <property type="match status" value="2"/>
</dbReference>
<evidence type="ECO:0000256" key="1">
    <source>
        <dbReference type="ARBA" id="ARBA00022729"/>
    </source>
</evidence>
<dbReference type="AlphaFoldDB" id="A0A1A6GTB9"/>
<sequence>MPDDLMGEGSEGVKEFEGPDIDQPSYQGDVPYLMCLLFYSSWNPSATLGRNPLGFIFSAGQVVRLCPHDSEPRWALNVKRSVLSPVQSCLGVQESKTFEEVDILGRCPTTYQSQGDQLLKTKDLALCSLHTALSSLYTQPLPGMSSLASSFHCGQSFQAGVVHEAACEELHTAGPLFQEASTVHTLALSSITLLYDTDYKDVSPSSLQYEWEETLSPATVAMAAALVGRLCVAQPTSFEATETFLMLVSELHVLSVDELIAVWRHPSFQCRDDQHPLVDALPSCGTQNCVGLMKQLILTKEVEADQAEAWLWSLAFIPKPTDAMMNILLLPGVGSFVKILGEALGVNCSFPEPVDAGQLVLKAIGNAGQAAAALAPVLSSVSTEIRLAAIQAFRRIPCSADMTPEEDAELRINAYLALMRCPSEEVFAQVRHTQATERSTQVGSFVWSHILQLLETDDPLKRDLQDSLPEDILSQQFQTETWKHSSYSDVTFRSRTPLCLQKDSWLPEEATAHLFMGTPQSDVARDVGVDISYSAPQRKCRLKLLHPKKKIQLDVLLEKKAEAGLPSAILGVQLQVPGVVELCIQGLLEQHGPVRSSTLRIKYGLQGQTRRVAHECSTHQRLRLEDGPKNTHELELAHEFHCTQLPIISHKVQLQHKQGLDHLHWLLEASYGEQWAESGNKRFLRISQTFRNDSGPALGKHFLEVSLPPEQSHDLAN</sequence>
<keyword evidence="2" id="KW-0813">Transport</keyword>
<keyword evidence="7" id="KW-1185">Reference proteome</keyword>
<dbReference type="InterPro" id="IPR001747">
    <property type="entry name" value="Vitellogenin_N"/>
</dbReference>
<organism evidence="6 7">
    <name type="scientific">Neotoma lepida</name>
    <name type="common">Desert woodrat</name>
    <dbReference type="NCBI Taxonomy" id="56216"/>
    <lineage>
        <taxon>Eukaryota</taxon>
        <taxon>Metazoa</taxon>
        <taxon>Chordata</taxon>
        <taxon>Craniata</taxon>
        <taxon>Vertebrata</taxon>
        <taxon>Euteleostomi</taxon>
        <taxon>Mammalia</taxon>
        <taxon>Eutheria</taxon>
        <taxon>Euarchontoglires</taxon>
        <taxon>Glires</taxon>
        <taxon>Rodentia</taxon>
        <taxon>Myomorpha</taxon>
        <taxon>Muroidea</taxon>
        <taxon>Cricetidae</taxon>
        <taxon>Neotominae</taxon>
        <taxon>Neotoma</taxon>
    </lineage>
</organism>
<feature type="region of interest" description="Disordered" evidence="4">
    <location>
        <begin position="1"/>
        <end position="22"/>
    </location>
</feature>
<dbReference type="PROSITE" id="PS51211">
    <property type="entry name" value="VITELLOGENIN"/>
    <property type="match status" value="1"/>
</dbReference>
<evidence type="ECO:0000259" key="5">
    <source>
        <dbReference type="PROSITE" id="PS51211"/>
    </source>
</evidence>
<gene>
    <name evidence="6" type="ORF">A6R68_02568</name>
</gene>
<dbReference type="InterPro" id="IPR015816">
    <property type="entry name" value="Vitellinogen_b-sht_N"/>
</dbReference>
<dbReference type="SUPFAM" id="SSF56968">
    <property type="entry name" value="Lipovitellin-phosvitin complex, beta-sheet shell regions"/>
    <property type="match status" value="1"/>
</dbReference>
<protein>
    <recommendedName>
        <fullName evidence="5">Vitellogenin domain-containing protein</fullName>
    </recommendedName>
</protein>
<dbReference type="InterPro" id="IPR011030">
    <property type="entry name" value="Lipovitellin_superhlx_dom"/>
</dbReference>
<dbReference type="SMART" id="SM00638">
    <property type="entry name" value="LPD_N"/>
    <property type="match status" value="1"/>
</dbReference>
<reference evidence="6 7" key="1">
    <citation type="submission" date="2016-06" db="EMBL/GenBank/DDBJ databases">
        <title>The Draft Genome Sequence and Annotation of the Desert Woodrat Neotoma lepida.</title>
        <authorList>
            <person name="Campbell M."/>
            <person name="Oakeson K.F."/>
            <person name="Yandell M."/>
            <person name="Halpert J.R."/>
            <person name="Dearing D."/>
        </authorList>
    </citation>
    <scope>NUCLEOTIDE SEQUENCE [LARGE SCALE GENOMIC DNA]</scope>
    <source>
        <strain evidence="6">417</strain>
        <tissue evidence="6">Liver</tissue>
    </source>
</reference>
<dbReference type="InterPro" id="IPR048484">
    <property type="entry name" value="LOC400499-like"/>
</dbReference>
<dbReference type="Proteomes" id="UP000092124">
    <property type="component" value="Unassembled WGS sequence"/>
</dbReference>
<dbReference type="InterPro" id="IPR015819">
    <property type="entry name" value="Lipid_transp_b-sht_shell"/>
</dbReference>
<dbReference type="Gene3D" id="2.30.230.10">
    <property type="entry name" value="Lipovitellin, beta-sheet shell regions, chain A"/>
    <property type="match status" value="1"/>
</dbReference>
<feature type="domain" description="Vitellogenin" evidence="5">
    <location>
        <begin position="1"/>
        <end position="525"/>
    </location>
</feature>
<dbReference type="GO" id="GO:0005319">
    <property type="term" value="F:lipid transporter activity"/>
    <property type="evidence" value="ECO:0007669"/>
    <property type="project" value="InterPro"/>
</dbReference>
<evidence type="ECO:0000313" key="6">
    <source>
        <dbReference type="EMBL" id="OBS68900.1"/>
    </source>
</evidence>
<accession>A0A1A6GTB9</accession>
<evidence type="ECO:0000256" key="2">
    <source>
        <dbReference type="ARBA" id="ARBA00023055"/>
    </source>
</evidence>
<name>A0A1A6GTB9_NEOLE</name>
<dbReference type="EMBL" id="LZPO01075857">
    <property type="protein sequence ID" value="OBS68900.1"/>
    <property type="molecule type" value="Genomic_DNA"/>
</dbReference>